<dbReference type="EMBL" id="VMNI01000010">
    <property type="protein sequence ID" value="TVO76044.1"/>
    <property type="molecule type" value="Genomic_DNA"/>
</dbReference>
<reference evidence="1 2" key="1">
    <citation type="submission" date="2019-07" db="EMBL/GenBank/DDBJ databases">
        <title>The pathways for chlorine oxyanion respiration interact through the shared metabolite chlorate.</title>
        <authorList>
            <person name="Barnum T.P."/>
            <person name="Cheng Y."/>
            <person name="Hill K.A."/>
            <person name="Lucas L.N."/>
            <person name="Carlson H.K."/>
            <person name="Coates J.D."/>
        </authorList>
    </citation>
    <scope>NUCLEOTIDE SEQUENCE [LARGE SCALE GENOMIC DNA]</scope>
    <source>
        <strain evidence="1 2">SFB-1</strain>
    </source>
</reference>
<accession>A0A557SF79</accession>
<gene>
    <name evidence="1" type="ORF">FHP89_11290</name>
</gene>
<proteinExistence type="predicted"/>
<name>A0A557SF79_9RHOO</name>
<evidence type="ECO:0000313" key="2">
    <source>
        <dbReference type="Proteomes" id="UP000318349"/>
    </source>
</evidence>
<organism evidence="1 2">
    <name type="scientific">Denitromonas halophila</name>
    <dbReference type="NCBI Taxonomy" id="1629404"/>
    <lineage>
        <taxon>Bacteria</taxon>
        <taxon>Pseudomonadati</taxon>
        <taxon>Pseudomonadota</taxon>
        <taxon>Betaproteobacteria</taxon>
        <taxon>Rhodocyclales</taxon>
        <taxon>Zoogloeaceae</taxon>
        <taxon>Denitromonas</taxon>
    </lineage>
</organism>
<evidence type="ECO:0000313" key="1">
    <source>
        <dbReference type="EMBL" id="TVO76044.1"/>
    </source>
</evidence>
<sequence length="164" mass="18712">MKSPHTQEDRRYYPVLPSIESQTVAFVLAARAVREIRPSYAALLEWQGFEAYLRYHACWQWGSLVSVGEVVTIARVDVPEAFQKRGWFMRYVQLCHALSAGGVVIESVFNSHLLNALRRRDFMVEFEPHCFFLPRSVASGVIVDPSPLCIRTTLQARGLPGMKR</sequence>
<dbReference type="Proteomes" id="UP000318349">
    <property type="component" value="Unassembled WGS sequence"/>
</dbReference>
<dbReference type="AlphaFoldDB" id="A0A557SF79"/>
<comment type="caution">
    <text evidence="1">The sequence shown here is derived from an EMBL/GenBank/DDBJ whole genome shotgun (WGS) entry which is preliminary data.</text>
</comment>
<protein>
    <submittedName>
        <fullName evidence="1">Uncharacterized protein</fullName>
    </submittedName>
</protein>